<organism evidence="3">
    <name type="scientific">Limosilactobacillus fermentum 28-3-CHN</name>
    <dbReference type="NCBI Taxonomy" id="575599"/>
    <lineage>
        <taxon>Bacteria</taxon>
        <taxon>Bacillati</taxon>
        <taxon>Bacillota</taxon>
        <taxon>Bacilli</taxon>
        <taxon>Lactobacillales</taxon>
        <taxon>Lactobacillaceae</taxon>
        <taxon>Limosilactobacillus</taxon>
    </lineage>
</organism>
<gene>
    <name evidence="3" type="ORF">HMPREF0513_00062</name>
</gene>
<dbReference type="AlphaFoldDB" id="D0DR48"/>
<dbReference type="PRINTS" id="PR00081">
    <property type="entry name" value="GDHRDH"/>
</dbReference>
<dbReference type="PANTHER" id="PTHR43976:SF16">
    <property type="entry name" value="SHORT-CHAIN DEHYDROGENASE_REDUCTASE FAMILY PROTEIN"/>
    <property type="match status" value="1"/>
</dbReference>
<evidence type="ECO:0000256" key="2">
    <source>
        <dbReference type="ARBA" id="ARBA00023002"/>
    </source>
</evidence>
<dbReference type="InterPro" id="IPR051911">
    <property type="entry name" value="SDR_oxidoreductase"/>
</dbReference>
<reference evidence="3" key="1">
    <citation type="submission" date="2009-08" db="EMBL/GenBank/DDBJ databases">
        <title>The Genome Sequence of Lactobacillus fermentum 28-3-CHN.</title>
        <authorList>
            <consortium name="The Broad Institute Genome Sequencing Platform"/>
            <person name="Ward D."/>
            <person name="Feldgarden M."/>
            <person name="Earl A."/>
            <person name="Young S.K."/>
            <person name="Zeng Q."/>
            <person name="Koehrsen M."/>
            <person name="Alvarado L."/>
            <person name="Berlin A."/>
            <person name="Bochicchio J."/>
            <person name="Borenstein D."/>
            <person name="Chapman S.B."/>
            <person name="Chen Z."/>
            <person name="Engels R."/>
            <person name="Freedman E."/>
            <person name="Gellesch M."/>
            <person name="Goldberg J."/>
            <person name="Griggs A."/>
            <person name="Gujja S."/>
            <person name="Heilman E."/>
            <person name="Heiman D."/>
            <person name="Hepburn T."/>
            <person name="Howarth C."/>
            <person name="Jen D."/>
            <person name="Larson L."/>
            <person name="Lewis B."/>
            <person name="Mehta T."/>
            <person name="Park D."/>
            <person name="Pearson M."/>
            <person name="Roberts A."/>
            <person name="Saif S."/>
            <person name="Shea T."/>
            <person name="Shenoy N."/>
            <person name="Sisk P."/>
            <person name="Stolte C."/>
            <person name="Sykes S."/>
            <person name="Thomson T."/>
            <person name="Walk T."/>
            <person name="White J."/>
            <person name="Yandava C."/>
            <person name="Liu Y."/>
            <person name="Xu Q."/>
            <person name="Haas B."/>
            <person name="Nusbaum C."/>
            <person name="Birren B."/>
        </authorList>
    </citation>
    <scope>NUCLEOTIDE SEQUENCE</scope>
    <source>
        <strain evidence="3">28-3-CHN</strain>
    </source>
</reference>
<proteinExistence type="inferred from homology"/>
<dbReference type="EMBL" id="GG704699">
    <property type="protein sequence ID" value="EEX26324.1"/>
    <property type="molecule type" value="Genomic_DNA"/>
</dbReference>
<dbReference type="Pfam" id="PF00106">
    <property type="entry name" value="adh_short"/>
    <property type="match status" value="1"/>
</dbReference>
<dbReference type="InterPro" id="IPR036291">
    <property type="entry name" value="NAD(P)-bd_dom_sf"/>
</dbReference>
<dbReference type="Proteomes" id="UP000004920">
    <property type="component" value="Unassembled WGS sequence"/>
</dbReference>
<dbReference type="PANTHER" id="PTHR43976">
    <property type="entry name" value="SHORT CHAIN DEHYDROGENASE"/>
    <property type="match status" value="1"/>
</dbReference>
<name>D0DR48_LIMFE</name>
<dbReference type="GO" id="GO:0016491">
    <property type="term" value="F:oxidoreductase activity"/>
    <property type="evidence" value="ECO:0007669"/>
    <property type="project" value="UniProtKB-KW"/>
</dbReference>
<dbReference type="Gene3D" id="3.40.50.720">
    <property type="entry name" value="NAD(P)-binding Rossmann-like Domain"/>
    <property type="match status" value="1"/>
</dbReference>
<accession>D0DR48</accession>
<keyword evidence="2" id="KW-0560">Oxidoreductase</keyword>
<sequence>MVNNDDLDDRTRFMTILANLLGCQGIDEFRTMIPHMREQGGGRIIQIFSYGGQVAYPGNSLYHASKFGIEGFVESVAQEVAPFNIQATIIEPGGARTEFRYGSAHVTNLMPEYDDTPTHAFLKKLGPANRLAEGDPDKMAARIIETVDQDPAPLHVVLRSQARQATINRFTERLNEYKGQADLAASTDIKE</sequence>
<evidence type="ECO:0000256" key="1">
    <source>
        <dbReference type="ARBA" id="ARBA00006484"/>
    </source>
</evidence>
<dbReference type="HOGENOM" id="CLU_010194_2_9_9"/>
<comment type="similarity">
    <text evidence="1">Belongs to the short-chain dehydrogenases/reductases (SDR) family.</text>
</comment>
<protein>
    <submittedName>
        <fullName evidence="3">Short chain dehydrogenase family protein</fullName>
    </submittedName>
</protein>
<evidence type="ECO:0000313" key="3">
    <source>
        <dbReference type="EMBL" id="EEX26324.1"/>
    </source>
</evidence>
<dbReference type="SUPFAM" id="SSF51735">
    <property type="entry name" value="NAD(P)-binding Rossmann-fold domains"/>
    <property type="match status" value="1"/>
</dbReference>
<dbReference type="InterPro" id="IPR002347">
    <property type="entry name" value="SDR_fam"/>
</dbReference>